<dbReference type="GO" id="GO:0022625">
    <property type="term" value="C:cytosolic large ribosomal subunit"/>
    <property type="evidence" value="ECO:0007669"/>
    <property type="project" value="TreeGrafter"/>
</dbReference>
<feature type="coiled-coil region" evidence="5">
    <location>
        <begin position="349"/>
        <end position="376"/>
    </location>
</feature>
<evidence type="ECO:0000256" key="1">
    <source>
        <dbReference type="ARBA" id="ARBA00010745"/>
    </source>
</evidence>
<evidence type="ECO:0000256" key="3">
    <source>
        <dbReference type="ARBA" id="ARBA00023274"/>
    </source>
</evidence>
<evidence type="ECO:0000256" key="2">
    <source>
        <dbReference type="ARBA" id="ARBA00022980"/>
    </source>
</evidence>
<organism evidence="6 7">
    <name type="scientific">Anaeramoeba flamelloides</name>
    <dbReference type="NCBI Taxonomy" id="1746091"/>
    <lineage>
        <taxon>Eukaryota</taxon>
        <taxon>Metamonada</taxon>
        <taxon>Anaeramoebidae</taxon>
        <taxon>Anaeramoeba</taxon>
    </lineage>
</organism>
<dbReference type="AlphaFoldDB" id="A0AAV7YY41"/>
<dbReference type="Pfam" id="PF00238">
    <property type="entry name" value="Ribosomal_L14"/>
    <property type="match status" value="1"/>
</dbReference>
<dbReference type="SUPFAM" id="SSF50193">
    <property type="entry name" value="Ribosomal protein L14"/>
    <property type="match status" value="1"/>
</dbReference>
<gene>
    <name evidence="6" type="ORF">M0812_01859</name>
</gene>
<dbReference type="CDD" id="cd00337">
    <property type="entry name" value="Ribosomal_uL14"/>
    <property type="match status" value="1"/>
</dbReference>
<dbReference type="PANTHER" id="PTHR11761:SF8">
    <property type="entry name" value="LARGE RIBOSOMAL SUBUNIT PROTEIN UL14"/>
    <property type="match status" value="1"/>
</dbReference>
<evidence type="ECO:0000256" key="4">
    <source>
        <dbReference type="RuleBase" id="RU003949"/>
    </source>
</evidence>
<protein>
    <recommendedName>
        <fullName evidence="8">60S ribosomal protein L23</fullName>
    </recommendedName>
</protein>
<keyword evidence="5" id="KW-0175">Coiled coil</keyword>
<name>A0AAV7YY41_9EUKA</name>
<comment type="similarity">
    <text evidence="1 4">Belongs to the universal ribosomal protein uL14 family.</text>
</comment>
<dbReference type="GO" id="GO:0003735">
    <property type="term" value="F:structural constituent of ribosome"/>
    <property type="evidence" value="ECO:0007669"/>
    <property type="project" value="InterPro"/>
</dbReference>
<dbReference type="Gene3D" id="2.40.150.20">
    <property type="entry name" value="Ribosomal protein L14"/>
    <property type="match status" value="1"/>
</dbReference>
<comment type="caution">
    <text evidence="6">The sequence shown here is derived from an EMBL/GenBank/DDBJ whole genome shotgun (WGS) entry which is preliminary data.</text>
</comment>
<dbReference type="FunFam" id="2.40.150.20:FF:000003">
    <property type="entry name" value="60S ribosomal protein L23"/>
    <property type="match status" value="1"/>
</dbReference>
<evidence type="ECO:0008006" key="8">
    <source>
        <dbReference type="Google" id="ProtNLM"/>
    </source>
</evidence>
<dbReference type="HAMAP" id="MF_01367">
    <property type="entry name" value="Ribosomal_uL14"/>
    <property type="match status" value="1"/>
</dbReference>
<dbReference type="EMBL" id="JANTQA010000042">
    <property type="protein sequence ID" value="KAJ3434738.1"/>
    <property type="molecule type" value="Genomic_DNA"/>
</dbReference>
<dbReference type="GO" id="GO:0006412">
    <property type="term" value="P:translation"/>
    <property type="evidence" value="ECO:0007669"/>
    <property type="project" value="InterPro"/>
</dbReference>
<dbReference type="SMART" id="SM01374">
    <property type="entry name" value="Ribosomal_L14"/>
    <property type="match status" value="1"/>
</dbReference>
<dbReference type="PANTHER" id="PTHR11761">
    <property type="entry name" value="50S/60S RIBOSOMAL PROTEIN L14/L23"/>
    <property type="match status" value="1"/>
</dbReference>
<dbReference type="Proteomes" id="UP001146793">
    <property type="component" value="Unassembled WGS sequence"/>
</dbReference>
<dbReference type="GO" id="GO:0070180">
    <property type="term" value="F:large ribosomal subunit rRNA binding"/>
    <property type="evidence" value="ECO:0007669"/>
    <property type="project" value="TreeGrafter"/>
</dbReference>
<sequence length="571" mass="66329">MSKRGRGGATGNKFKISVGLPTAAIVNCADNTGAKNLYIIGVKGVQGRLNRLPGASVGDMIICSVKKGKPDLRKKVLAGVIVRQKKAWRRREGVYIFFEDNAGVIVNPNGEMKGSVVNGPVAKECADIWPRIANVNTVQLENQNDQIQDLFCKITKKLRKRKRNFSITHQATINNFANAKIKTIAKLDFNSDNQNIMTKSSNGDPNLNTFPVAHLKKQNIFHCDFDHHNFNKKRILNQYRFTVNDLKKQDPKENLRQNQKKKVHSLGVSIKNNNEKEIAVNTIRKNDNLRLFPNIDLHYLLPDKQREKITRIKRNSQYIKDLQNQLKFNVNSENVKQKKSNFNKMYFLNSKLRDQKNQLRKEQLSLKNELTELYKRFFLVQSYCQIIKMPIINTSIGHQPILSQGKLSVGRNLELLSRESERIIEKNFEDDLRSKKTPSTRDGTSFQNKQRNHKTKELYYKLSFAKKFKPDFVHKIPPFWIKSLLLEYNLLQKITYENLGLELFSCRYSNTQLHHKGTNLPNRKKYKTFRFIREIQRNDSDLKVENLQDIPNKNNANDEQILCNLIEVFDN</sequence>
<dbReference type="InterPro" id="IPR036853">
    <property type="entry name" value="Ribosomal_uL14_sf"/>
</dbReference>
<evidence type="ECO:0000313" key="6">
    <source>
        <dbReference type="EMBL" id="KAJ3434738.1"/>
    </source>
</evidence>
<accession>A0AAV7YY41</accession>
<evidence type="ECO:0000313" key="7">
    <source>
        <dbReference type="Proteomes" id="UP001146793"/>
    </source>
</evidence>
<keyword evidence="2 4" id="KW-0689">Ribosomal protein</keyword>
<keyword evidence="3 4" id="KW-0687">Ribonucleoprotein</keyword>
<proteinExistence type="inferred from homology"/>
<dbReference type="InterPro" id="IPR000218">
    <property type="entry name" value="Ribosomal_uL14"/>
</dbReference>
<evidence type="ECO:0000256" key="5">
    <source>
        <dbReference type="SAM" id="Coils"/>
    </source>
</evidence>
<reference evidence="6" key="1">
    <citation type="submission" date="2022-08" db="EMBL/GenBank/DDBJ databases">
        <title>Novel sulphate-reducing endosymbionts in the free-living metamonad Anaeramoeba.</title>
        <authorList>
            <person name="Jerlstrom-Hultqvist J."/>
            <person name="Cepicka I."/>
            <person name="Gallot-Lavallee L."/>
            <person name="Salas-Leiva D."/>
            <person name="Curtis B.A."/>
            <person name="Zahonova K."/>
            <person name="Pipaliya S."/>
            <person name="Dacks J."/>
            <person name="Roger A.J."/>
        </authorList>
    </citation>
    <scope>NUCLEOTIDE SEQUENCE</scope>
    <source>
        <strain evidence="6">Busselton2</strain>
    </source>
</reference>